<evidence type="ECO:0000256" key="1">
    <source>
        <dbReference type="SAM" id="MobiDB-lite"/>
    </source>
</evidence>
<gene>
    <name evidence="2" type="ORF">P5673_023177</name>
</gene>
<feature type="compositionally biased region" description="Polar residues" evidence="1">
    <location>
        <begin position="1"/>
        <end position="20"/>
    </location>
</feature>
<feature type="compositionally biased region" description="Polar residues" evidence="1">
    <location>
        <begin position="45"/>
        <end position="60"/>
    </location>
</feature>
<evidence type="ECO:0000313" key="2">
    <source>
        <dbReference type="EMBL" id="KAK2555199.1"/>
    </source>
</evidence>
<protein>
    <recommendedName>
        <fullName evidence="4">Endonuclease/exonuclease/phosphatase domain-containing protein</fullName>
    </recommendedName>
</protein>
<dbReference type="EMBL" id="JARQWQ010000064">
    <property type="protein sequence ID" value="KAK2555199.1"/>
    <property type="molecule type" value="Genomic_DNA"/>
</dbReference>
<accession>A0AAD9UYZ6</accession>
<sequence>MAGTSLTADGLLATNTSDMTCDTDDPSKAEELLMEREWETDLLSDSEQQITSAQAPTTEKTMPKKGRESNSHNQARGTKQLRDDKRERQGNIKPNKFHQNAEHASIKEKNEKSKNSIGLLQAHLEKGTCPKSLTYNVKVNSMPNEDFKSDNDNIKRPSLIFRTEDIKLMDGNSEVTAYSLVYVNGKPTKYFVSRSVFVVPPSYFLGDKEESSPRPFHMVLTPSETREVYECTRIFQQLDEVDRWDVLTDDNTHFDNEISAHIPKQEKRNNSRKQTTTLRAFSECSLGFTWLWVEIRLPTPDQPNALVVITGDFNPNATGLCQKDITHSNNLTQLVSFNTRDANDTAILDWFLTNKPKTFSISQLPKVGSSDHYAILAKPTISRPKKASINKIKVRDTHNSAWCAFGRWITQKE</sequence>
<reference evidence="2" key="2">
    <citation type="journal article" date="2023" name="Science">
        <title>Genomic signatures of disease resistance in endangered staghorn corals.</title>
        <authorList>
            <person name="Vollmer S.V."/>
            <person name="Selwyn J.D."/>
            <person name="Despard B.A."/>
            <person name="Roesel C.L."/>
        </authorList>
    </citation>
    <scope>NUCLEOTIDE SEQUENCE</scope>
    <source>
        <strain evidence="2">K2</strain>
    </source>
</reference>
<dbReference type="InterPro" id="IPR036691">
    <property type="entry name" value="Endo/exonu/phosph_ase_sf"/>
</dbReference>
<reference evidence="2" key="1">
    <citation type="journal article" date="2023" name="G3 (Bethesda)">
        <title>Whole genome assembly and annotation of the endangered Caribbean coral Acropora cervicornis.</title>
        <authorList>
            <person name="Selwyn J.D."/>
            <person name="Vollmer S.V."/>
        </authorList>
    </citation>
    <scope>NUCLEOTIDE SEQUENCE</scope>
    <source>
        <strain evidence="2">K2</strain>
    </source>
</reference>
<dbReference type="SUPFAM" id="SSF56219">
    <property type="entry name" value="DNase I-like"/>
    <property type="match status" value="1"/>
</dbReference>
<comment type="caution">
    <text evidence="2">The sequence shown here is derived from an EMBL/GenBank/DDBJ whole genome shotgun (WGS) entry which is preliminary data.</text>
</comment>
<feature type="compositionally biased region" description="Basic and acidic residues" evidence="1">
    <location>
        <begin position="99"/>
        <end position="112"/>
    </location>
</feature>
<proteinExistence type="predicted"/>
<evidence type="ECO:0008006" key="4">
    <source>
        <dbReference type="Google" id="ProtNLM"/>
    </source>
</evidence>
<dbReference type="AlphaFoldDB" id="A0AAD9UYZ6"/>
<feature type="region of interest" description="Disordered" evidence="1">
    <location>
        <begin position="1"/>
        <end position="112"/>
    </location>
</feature>
<feature type="compositionally biased region" description="Basic and acidic residues" evidence="1">
    <location>
        <begin position="80"/>
        <end position="90"/>
    </location>
</feature>
<dbReference type="Proteomes" id="UP001249851">
    <property type="component" value="Unassembled WGS sequence"/>
</dbReference>
<evidence type="ECO:0000313" key="3">
    <source>
        <dbReference type="Proteomes" id="UP001249851"/>
    </source>
</evidence>
<name>A0AAD9UYZ6_ACRCE</name>
<keyword evidence="3" id="KW-1185">Reference proteome</keyword>
<organism evidence="2 3">
    <name type="scientific">Acropora cervicornis</name>
    <name type="common">Staghorn coral</name>
    <dbReference type="NCBI Taxonomy" id="6130"/>
    <lineage>
        <taxon>Eukaryota</taxon>
        <taxon>Metazoa</taxon>
        <taxon>Cnidaria</taxon>
        <taxon>Anthozoa</taxon>
        <taxon>Hexacorallia</taxon>
        <taxon>Scleractinia</taxon>
        <taxon>Astrocoeniina</taxon>
        <taxon>Acroporidae</taxon>
        <taxon>Acropora</taxon>
    </lineage>
</organism>
<feature type="compositionally biased region" description="Basic and acidic residues" evidence="1">
    <location>
        <begin position="61"/>
        <end position="70"/>
    </location>
</feature>
<feature type="compositionally biased region" description="Basic and acidic residues" evidence="1">
    <location>
        <begin position="25"/>
        <end position="39"/>
    </location>
</feature>